<dbReference type="RefSeq" id="XP_056070938.1">
    <property type="nucleotide sequence ID" value="XM_056216691.1"/>
</dbReference>
<dbReference type="GeneID" id="80911461"/>
<dbReference type="AlphaFoldDB" id="A0A9W8XKG1"/>
<proteinExistence type="predicted"/>
<dbReference type="EMBL" id="JAPEUX010000005">
    <property type="protein sequence ID" value="KAJ4352582.1"/>
    <property type="molecule type" value="Genomic_DNA"/>
</dbReference>
<dbReference type="Proteomes" id="UP001140513">
    <property type="component" value="Unassembled WGS sequence"/>
</dbReference>
<name>A0A9W8XKG1_9PLEO</name>
<protein>
    <submittedName>
        <fullName evidence="1">Uncharacterized protein</fullName>
    </submittedName>
</protein>
<dbReference type="InterPro" id="IPR053209">
    <property type="entry name" value="Gramillin-biosynth_MTr"/>
</dbReference>
<dbReference type="OrthoDB" id="3790923at2759"/>
<evidence type="ECO:0000313" key="1">
    <source>
        <dbReference type="EMBL" id="KAJ4352582.1"/>
    </source>
</evidence>
<dbReference type="PANTHER" id="PTHR47643">
    <property type="entry name" value="TPR DOMAIN PROTEIN (AFU_ORTHOLOGUE AFUA_5G12710)"/>
    <property type="match status" value="1"/>
</dbReference>
<evidence type="ECO:0000313" key="2">
    <source>
        <dbReference type="Proteomes" id="UP001140513"/>
    </source>
</evidence>
<gene>
    <name evidence="1" type="ORF">N0V89_007931</name>
</gene>
<sequence length="222" mass="25349">MDTYNVTDQYTQMLKSQKQTLLKAKKRKGQRPHDRAPREQMYLKFMMSLVSIKPTKQGRNIQSSFIPLSYLPCTAPLAELKRIAIRDLQLETHHRGKYLPLRVITPPHRMTAIMVLAEDDLADVIILQLYQQEAEDIREASDAVNVGTILLVKEPYFKVMASGEYGLRVDHLSDVSHVSKDDPRIPATWRPQLLEAECSAQLLKTKGNTAMGEGNYWQAITE</sequence>
<keyword evidence="2" id="KW-1185">Reference proteome</keyword>
<organism evidence="1 2">
    <name type="scientific">Didymosphaeria variabile</name>
    <dbReference type="NCBI Taxonomy" id="1932322"/>
    <lineage>
        <taxon>Eukaryota</taxon>
        <taxon>Fungi</taxon>
        <taxon>Dikarya</taxon>
        <taxon>Ascomycota</taxon>
        <taxon>Pezizomycotina</taxon>
        <taxon>Dothideomycetes</taxon>
        <taxon>Pleosporomycetidae</taxon>
        <taxon>Pleosporales</taxon>
        <taxon>Massarineae</taxon>
        <taxon>Didymosphaeriaceae</taxon>
        <taxon>Didymosphaeria</taxon>
    </lineage>
</organism>
<dbReference type="PANTHER" id="PTHR47643:SF2">
    <property type="entry name" value="TPR DOMAIN PROTEIN (AFU_ORTHOLOGUE AFUA_5G12710)"/>
    <property type="match status" value="1"/>
</dbReference>
<reference evidence="1" key="1">
    <citation type="submission" date="2022-10" db="EMBL/GenBank/DDBJ databases">
        <title>Tapping the CABI collections for fungal endophytes: first genome assemblies for Collariella, Neodidymelliopsis, Ascochyta clinopodiicola, Didymella pomorum, Didymosphaeria variabile, Neocosmospora piperis and Neocucurbitaria cava.</title>
        <authorList>
            <person name="Hill R."/>
        </authorList>
    </citation>
    <scope>NUCLEOTIDE SEQUENCE</scope>
    <source>
        <strain evidence="1">IMI 356815</strain>
    </source>
</reference>
<comment type="caution">
    <text evidence="1">The sequence shown here is derived from an EMBL/GenBank/DDBJ whole genome shotgun (WGS) entry which is preliminary data.</text>
</comment>
<accession>A0A9W8XKG1</accession>